<dbReference type="EMBL" id="JANJYI010000004">
    <property type="protein sequence ID" value="KAK2653934.1"/>
    <property type="molecule type" value="Genomic_DNA"/>
</dbReference>
<sequence>MKIAEGSRNMGVNLEDRTSLACVVQKYKSLSVSDCREGMISNSQFLRGEFSIKLQGDEVLLGHGGVSKITMMGSPSDIVYEAKLDFKDGVVNGDGPTSGSSIELIGRSLALDMSYLNGPSDPSLDEQRSGEG</sequence>
<gene>
    <name evidence="1" type="ORF">Ddye_013790</name>
</gene>
<protein>
    <submittedName>
        <fullName evidence="1">Uncharacterized protein</fullName>
    </submittedName>
</protein>
<reference evidence="1" key="1">
    <citation type="journal article" date="2023" name="Plant J.">
        <title>Genome sequences and population genomics provide insights into the demographic history, inbreeding, and mutation load of two 'living fossil' tree species of Dipteronia.</title>
        <authorList>
            <person name="Feng Y."/>
            <person name="Comes H.P."/>
            <person name="Chen J."/>
            <person name="Zhu S."/>
            <person name="Lu R."/>
            <person name="Zhang X."/>
            <person name="Li P."/>
            <person name="Qiu J."/>
            <person name="Olsen K.M."/>
            <person name="Qiu Y."/>
        </authorList>
    </citation>
    <scope>NUCLEOTIDE SEQUENCE</scope>
    <source>
        <strain evidence="1">KIB01</strain>
    </source>
</reference>
<evidence type="ECO:0000313" key="1">
    <source>
        <dbReference type="EMBL" id="KAK2653934.1"/>
    </source>
</evidence>
<dbReference type="Proteomes" id="UP001280121">
    <property type="component" value="Unassembled WGS sequence"/>
</dbReference>
<name>A0AAE0CJZ7_9ROSI</name>
<evidence type="ECO:0000313" key="2">
    <source>
        <dbReference type="Proteomes" id="UP001280121"/>
    </source>
</evidence>
<organism evidence="1 2">
    <name type="scientific">Dipteronia dyeriana</name>
    <dbReference type="NCBI Taxonomy" id="168575"/>
    <lineage>
        <taxon>Eukaryota</taxon>
        <taxon>Viridiplantae</taxon>
        <taxon>Streptophyta</taxon>
        <taxon>Embryophyta</taxon>
        <taxon>Tracheophyta</taxon>
        <taxon>Spermatophyta</taxon>
        <taxon>Magnoliopsida</taxon>
        <taxon>eudicotyledons</taxon>
        <taxon>Gunneridae</taxon>
        <taxon>Pentapetalae</taxon>
        <taxon>rosids</taxon>
        <taxon>malvids</taxon>
        <taxon>Sapindales</taxon>
        <taxon>Sapindaceae</taxon>
        <taxon>Hippocastanoideae</taxon>
        <taxon>Acereae</taxon>
        <taxon>Dipteronia</taxon>
    </lineage>
</organism>
<dbReference type="AlphaFoldDB" id="A0AAE0CJZ7"/>
<comment type="caution">
    <text evidence="1">The sequence shown here is derived from an EMBL/GenBank/DDBJ whole genome shotgun (WGS) entry which is preliminary data.</text>
</comment>
<proteinExistence type="predicted"/>
<keyword evidence="2" id="KW-1185">Reference proteome</keyword>
<accession>A0AAE0CJZ7</accession>